<dbReference type="Proteomes" id="UP000515140">
    <property type="component" value="Unplaced"/>
</dbReference>
<dbReference type="SUPFAM" id="SSF57302">
    <property type="entry name" value="Snake toxin-like"/>
    <property type="match status" value="1"/>
</dbReference>
<dbReference type="PANTHER" id="PTHR16983">
    <property type="entry name" value="UPAR/LY6 DOMAIN-CONTAINING PROTEIN"/>
    <property type="match status" value="1"/>
</dbReference>
<dbReference type="AlphaFoldDB" id="A0A6P5L4X8"/>
<keyword evidence="4" id="KW-0472">Membrane</keyword>
<keyword evidence="2" id="KW-1003">Cell membrane</keyword>
<reference evidence="9" key="1">
    <citation type="submission" date="2025-08" db="UniProtKB">
        <authorList>
            <consortium name="RefSeq"/>
        </authorList>
    </citation>
    <scope>IDENTIFICATION</scope>
    <source>
        <tissue evidence="9">Spleen</tissue>
    </source>
</reference>
<feature type="domain" description="UPAR/Ly6" evidence="7">
    <location>
        <begin position="20"/>
        <end position="110"/>
    </location>
</feature>
<dbReference type="Gene3D" id="2.10.60.10">
    <property type="entry name" value="CD59"/>
    <property type="match status" value="1"/>
</dbReference>
<proteinExistence type="predicted"/>
<dbReference type="Pfam" id="PF00087">
    <property type="entry name" value="Toxin_TOLIP"/>
    <property type="match status" value="1"/>
</dbReference>
<evidence type="ECO:0000256" key="4">
    <source>
        <dbReference type="ARBA" id="ARBA00023136"/>
    </source>
</evidence>
<comment type="subcellular location">
    <subcellularLocation>
        <location evidence="1">Cell membrane</location>
    </subcellularLocation>
</comment>
<dbReference type="InterPro" id="IPR016054">
    <property type="entry name" value="LY6_UPA_recep-like"/>
</dbReference>
<dbReference type="GeneID" id="110214207"/>
<feature type="signal peptide" evidence="6">
    <location>
        <begin position="1"/>
        <end position="19"/>
    </location>
</feature>
<dbReference type="PANTHER" id="PTHR16983:SF13">
    <property type="entry name" value="LYMPHOCYTE ANTIGEN 6E"/>
    <property type="match status" value="1"/>
</dbReference>
<evidence type="ECO:0000259" key="7">
    <source>
        <dbReference type="SMART" id="SM00134"/>
    </source>
</evidence>
<evidence type="ECO:0000256" key="3">
    <source>
        <dbReference type="ARBA" id="ARBA00022729"/>
    </source>
</evidence>
<dbReference type="GO" id="GO:0005886">
    <property type="term" value="C:plasma membrane"/>
    <property type="evidence" value="ECO:0007669"/>
    <property type="project" value="UniProtKB-SubCell"/>
</dbReference>
<evidence type="ECO:0000256" key="1">
    <source>
        <dbReference type="ARBA" id="ARBA00004236"/>
    </source>
</evidence>
<evidence type="ECO:0000313" key="9">
    <source>
        <dbReference type="RefSeq" id="XP_020850656.1"/>
    </source>
</evidence>
<keyword evidence="3 6" id="KW-0732">Signal</keyword>
<name>A0A6P5L4X8_PHACI</name>
<dbReference type="InterPro" id="IPR045860">
    <property type="entry name" value="Snake_toxin-like_sf"/>
</dbReference>
<protein>
    <submittedName>
        <fullName evidence="9">Lymphocyte antigen 6E-like</fullName>
    </submittedName>
</protein>
<evidence type="ECO:0000256" key="6">
    <source>
        <dbReference type="SAM" id="SignalP"/>
    </source>
</evidence>
<dbReference type="FunFam" id="2.10.60.10:FF:000003">
    <property type="entry name" value="lymphocyte antigen 6E isoform X1"/>
    <property type="match status" value="1"/>
</dbReference>
<evidence type="ECO:0000256" key="5">
    <source>
        <dbReference type="ARBA" id="ARBA00023180"/>
    </source>
</evidence>
<dbReference type="InterPro" id="IPR051110">
    <property type="entry name" value="Ly-6/neurotoxin-like_GPI-ap"/>
</dbReference>
<dbReference type="SMART" id="SM00134">
    <property type="entry name" value="LU"/>
    <property type="match status" value="1"/>
</dbReference>
<organism evidence="8 9">
    <name type="scientific">Phascolarctos cinereus</name>
    <name type="common">Koala</name>
    <dbReference type="NCBI Taxonomy" id="38626"/>
    <lineage>
        <taxon>Eukaryota</taxon>
        <taxon>Metazoa</taxon>
        <taxon>Chordata</taxon>
        <taxon>Craniata</taxon>
        <taxon>Vertebrata</taxon>
        <taxon>Euteleostomi</taxon>
        <taxon>Mammalia</taxon>
        <taxon>Metatheria</taxon>
        <taxon>Diprotodontia</taxon>
        <taxon>Phascolarctidae</taxon>
        <taxon>Phascolarctos</taxon>
    </lineage>
</organism>
<dbReference type="InterPro" id="IPR035076">
    <property type="entry name" value="Toxin/TOLIP"/>
</dbReference>
<feature type="chain" id="PRO_5028190580" evidence="6">
    <location>
        <begin position="20"/>
        <end position="126"/>
    </location>
</feature>
<evidence type="ECO:0000313" key="8">
    <source>
        <dbReference type="Proteomes" id="UP000515140"/>
    </source>
</evidence>
<dbReference type="KEGG" id="pcw:110214207"/>
<accession>A0A6P5L4X8</accession>
<keyword evidence="8" id="KW-1185">Reference proteome</keyword>
<sequence length="126" mass="13485">MASYLIVLMALLCFDQGSALKCYTCVGDSCHGKGQRSTNCSSSDAYCETIVIAAHFDTHKFENIIQKCSSTCEPSNTTIGVLHVTSQCCNNTLCNINGVAVVTASRWAVALAVLTCFAFPLFGSRL</sequence>
<evidence type="ECO:0000256" key="2">
    <source>
        <dbReference type="ARBA" id="ARBA00022475"/>
    </source>
</evidence>
<dbReference type="InParanoid" id="A0A6P5L4X8"/>
<dbReference type="CDD" id="cd23575">
    <property type="entry name" value="TFP_LU_ECD_GPIHBP1"/>
    <property type="match status" value="1"/>
</dbReference>
<dbReference type="RefSeq" id="XP_020850656.1">
    <property type="nucleotide sequence ID" value="XM_020994997.1"/>
</dbReference>
<gene>
    <name evidence="9" type="primary">LOC110214207</name>
</gene>
<keyword evidence="5" id="KW-0325">Glycoprotein</keyword>